<dbReference type="HOGENOM" id="CLU_140605_0_0_1"/>
<dbReference type="Gramene" id="ERN04136">
    <property type="protein sequence ID" value="ERN04136"/>
    <property type="gene ID" value="AMTR_s00077p00066660"/>
</dbReference>
<evidence type="ECO:0000313" key="1">
    <source>
        <dbReference type="EMBL" id="ERN04136.1"/>
    </source>
</evidence>
<accession>W1P956</accession>
<evidence type="ECO:0000313" key="2">
    <source>
        <dbReference type="Proteomes" id="UP000017836"/>
    </source>
</evidence>
<proteinExistence type="predicted"/>
<protein>
    <submittedName>
        <fullName evidence="1">Uncharacterized protein</fullName>
    </submittedName>
</protein>
<dbReference type="Proteomes" id="UP000017836">
    <property type="component" value="Unassembled WGS sequence"/>
</dbReference>
<dbReference type="EMBL" id="KI394293">
    <property type="protein sequence ID" value="ERN04136.1"/>
    <property type="molecule type" value="Genomic_DNA"/>
</dbReference>
<gene>
    <name evidence="1" type="ORF">AMTR_s00077p00066660</name>
</gene>
<dbReference type="AlphaFoldDB" id="W1P956"/>
<reference evidence="2" key="1">
    <citation type="journal article" date="2013" name="Science">
        <title>The Amborella genome and the evolution of flowering plants.</title>
        <authorList>
            <consortium name="Amborella Genome Project"/>
        </authorList>
    </citation>
    <scope>NUCLEOTIDE SEQUENCE [LARGE SCALE GENOMIC DNA]</scope>
</reference>
<name>W1P956_AMBTC</name>
<sequence length="109" mass="12701">MALNYNGSASISIIPVPPPHEEMPYVSKAKEVLLKTKVFCLRFDQLIKDILQVWSDYERFKVHLDLVCPTLEVVNSRHTKIEDTMQRIGCDFKVVEDGLEELRSLVYRY</sequence>
<organism evidence="1 2">
    <name type="scientific">Amborella trichopoda</name>
    <dbReference type="NCBI Taxonomy" id="13333"/>
    <lineage>
        <taxon>Eukaryota</taxon>
        <taxon>Viridiplantae</taxon>
        <taxon>Streptophyta</taxon>
        <taxon>Embryophyta</taxon>
        <taxon>Tracheophyta</taxon>
        <taxon>Spermatophyta</taxon>
        <taxon>Magnoliopsida</taxon>
        <taxon>Amborellales</taxon>
        <taxon>Amborellaceae</taxon>
        <taxon>Amborella</taxon>
    </lineage>
</organism>
<keyword evidence="2" id="KW-1185">Reference proteome</keyword>